<evidence type="ECO:0000313" key="2">
    <source>
        <dbReference type="Proteomes" id="UP001155059"/>
    </source>
</evidence>
<dbReference type="RefSeq" id="WP_268265032.1">
    <property type="nucleotide sequence ID" value="NZ_JALQCW010000021.1"/>
</dbReference>
<accession>A0A9X2C6A4</accession>
<proteinExistence type="predicted"/>
<dbReference type="InterPro" id="IPR008928">
    <property type="entry name" value="6-hairpin_glycosidase_sf"/>
</dbReference>
<dbReference type="EMBL" id="JALQCW010000021">
    <property type="protein sequence ID" value="MCK9798083.1"/>
    <property type="molecule type" value="Genomic_DNA"/>
</dbReference>
<protein>
    <submittedName>
        <fullName evidence="1">Glucuronyl hydrolase</fullName>
    </submittedName>
</protein>
<reference evidence="1 2" key="2">
    <citation type="journal article" date="2023" name="Plant Pathol.">
        <title>Dismantling and reorganizing Pseudomonas marginalis sensu#lato.</title>
        <authorList>
            <person name="Sawada H."/>
            <person name="Fujikawa T."/>
            <person name="Satou M."/>
        </authorList>
    </citation>
    <scope>NUCLEOTIDE SEQUENCE [LARGE SCALE GENOMIC DNA]</scope>
    <source>
        <strain evidence="1 2">MAFF 302030</strain>
    </source>
</reference>
<dbReference type="InterPro" id="IPR012341">
    <property type="entry name" value="6hp_glycosidase-like_sf"/>
</dbReference>
<dbReference type="SUPFAM" id="SSF48208">
    <property type="entry name" value="Six-hairpin glycosidases"/>
    <property type="match status" value="1"/>
</dbReference>
<comment type="caution">
    <text evidence="1">The sequence shown here is derived from an EMBL/GenBank/DDBJ whole genome shotgun (WGS) entry which is preliminary data.</text>
</comment>
<dbReference type="Proteomes" id="UP001155059">
    <property type="component" value="Unassembled WGS sequence"/>
</dbReference>
<dbReference type="AlphaFoldDB" id="A0A9X2C6A4"/>
<gene>
    <name evidence="1" type="ORF">M1B34_10180</name>
</gene>
<organism evidence="1 2">
    <name type="scientific">Pseudomonas morbosilactucae</name>
    <dbReference type="NCBI Taxonomy" id="2938197"/>
    <lineage>
        <taxon>Bacteria</taxon>
        <taxon>Pseudomonadati</taxon>
        <taxon>Pseudomonadota</taxon>
        <taxon>Gammaproteobacteria</taxon>
        <taxon>Pseudomonadales</taxon>
        <taxon>Pseudomonadaceae</taxon>
        <taxon>Pseudomonas</taxon>
    </lineage>
</organism>
<dbReference type="GO" id="GO:0016787">
    <property type="term" value="F:hydrolase activity"/>
    <property type="evidence" value="ECO:0007669"/>
    <property type="project" value="UniProtKB-KW"/>
</dbReference>
<dbReference type="Gene3D" id="1.50.10.10">
    <property type="match status" value="1"/>
</dbReference>
<sequence>MDTDTQNRSLIYWYGAALGDRCFGDAYAKSLAEQAALRLAESWRDSHRCLPLGCAMGGGESGSTQISIDPLASTVQLLTRYANEQARQRLRHHLHTVARTLGDGRGAYAAHADLPAGTDARREVGNWSRGQAWAMLGLARAATHLAGPYVPLAEQAADYWLASRPESLALNRLDQPDGEYDPCATVIAALAMQTLAPVSSRQSQWRVRAAQLLTSVVRSPYFSREGKDAGSFVGLCYGTAKGVEERVESPCSSFFLLAALLIMAERLDPSAV</sequence>
<dbReference type="GO" id="GO:0005975">
    <property type="term" value="P:carbohydrate metabolic process"/>
    <property type="evidence" value="ECO:0007669"/>
    <property type="project" value="InterPro"/>
</dbReference>
<reference evidence="1 2" key="1">
    <citation type="journal article" date="2022" name="Int. J. Syst. Evol. Microbiol.">
        <title>Pseudomonas aegrilactucae sp. nov. and Pseudomonas morbosilactucae sp. nov., pathogens causing bacterial rot of lettuce in Japan.</title>
        <authorList>
            <person name="Sawada H."/>
            <person name="Fujikawa T."/>
            <person name="Satou M."/>
        </authorList>
    </citation>
    <scope>NUCLEOTIDE SEQUENCE [LARGE SCALE GENOMIC DNA]</scope>
    <source>
        <strain evidence="1 2">MAFF 302030</strain>
    </source>
</reference>
<keyword evidence="1" id="KW-0378">Hydrolase</keyword>
<evidence type="ECO:0000313" key="1">
    <source>
        <dbReference type="EMBL" id="MCK9798083.1"/>
    </source>
</evidence>
<name>A0A9X2C6A4_9PSED</name>